<dbReference type="InParanoid" id="A0A0C3G561"/>
<dbReference type="AlphaFoldDB" id="A0A0C3G561"/>
<dbReference type="InterPro" id="IPR036396">
    <property type="entry name" value="Cyt_P450_sf"/>
</dbReference>
<keyword evidence="7 13" id="KW-0479">Metal-binding</keyword>
<sequence>MAPTQQLGFIDASLLLVGLWLSLKVIRILLRGPKNTQLNGPPSESWIFGFSHFTNTEDPSVAYEQWAEQYGAVFRIPIAIYLSITSRLAIGQTKIIICDPKAIQHIYSKSTYGYVNSQLRKNELNSIMGKGILLAEGDIHKRQRKSLTPAFSNVAIRQLTPVFIDSAYKVKVAWDALLDSNVNGETAIDVQGWMNHLSLDSLGIAGFSHDFGTIQGKHSVIAEVLDSFSMIKMSSVETFKLVLGLAFPILTHIPTQRKNLFKKFRYKTEEISKGLVERTRKEKEGDVENKQDRSVIRLLIKSSSDSLEHPMSEEEVIAQMTSLIVAGYNTTSITLTWALIELARNQSVQTKLREELTCQYRNAGDPTYDQFINGLPYLDAVTNEVLRMHSGSWETIRVAAKDDVIPLSVPIQTADNKTVDCISVTAGQVVSIPIRSANRSERFWGTDAKEFKPERWIEGDMQGDMTKIQGYRHLLSFGDGPRMCLGKPFALAAFKATLSVLVRNFAFELRDGPNTKLEIGRVLALRPKIVGEEECRMPLRVRRVD</sequence>
<feature type="binding site" description="axial binding residue" evidence="13">
    <location>
        <position position="484"/>
    </location>
    <ligand>
        <name>heme</name>
        <dbReference type="ChEBI" id="CHEBI:30413"/>
    </ligand>
    <ligandPart>
        <name>Fe</name>
        <dbReference type="ChEBI" id="CHEBI:18248"/>
    </ligandPart>
</feature>
<evidence type="ECO:0000256" key="6">
    <source>
        <dbReference type="ARBA" id="ARBA00022692"/>
    </source>
</evidence>
<proteinExistence type="inferred from homology"/>
<evidence type="ECO:0000256" key="1">
    <source>
        <dbReference type="ARBA" id="ARBA00001971"/>
    </source>
</evidence>
<evidence type="ECO:0000256" key="11">
    <source>
        <dbReference type="ARBA" id="ARBA00023033"/>
    </source>
</evidence>
<dbReference type="InterPro" id="IPR050121">
    <property type="entry name" value="Cytochrome_P450_monoxygenase"/>
</dbReference>
<dbReference type="HOGENOM" id="CLU_001570_5_11_1"/>
<dbReference type="GO" id="GO:0016705">
    <property type="term" value="F:oxidoreductase activity, acting on paired donors, with incorporation or reduction of molecular oxygen"/>
    <property type="evidence" value="ECO:0007669"/>
    <property type="project" value="InterPro"/>
</dbReference>
<dbReference type="InterPro" id="IPR002401">
    <property type="entry name" value="Cyt_P450_E_grp-I"/>
</dbReference>
<keyword evidence="12" id="KW-0472">Membrane</keyword>
<dbReference type="PANTHER" id="PTHR24305:SF166">
    <property type="entry name" value="CYTOCHROME P450 12A4, MITOCHONDRIAL-RELATED"/>
    <property type="match status" value="1"/>
</dbReference>
<evidence type="ECO:0000256" key="9">
    <source>
        <dbReference type="ARBA" id="ARBA00023002"/>
    </source>
</evidence>
<dbReference type="EMBL" id="KN832980">
    <property type="protein sequence ID" value="KIM86964.1"/>
    <property type="molecule type" value="Genomic_DNA"/>
</dbReference>
<comment type="subcellular location">
    <subcellularLocation>
        <location evidence="2">Membrane</location>
    </subcellularLocation>
</comment>
<evidence type="ECO:0000256" key="7">
    <source>
        <dbReference type="ARBA" id="ARBA00022723"/>
    </source>
</evidence>
<keyword evidence="9 14" id="KW-0560">Oxidoreductase</keyword>
<accession>A0A0C3G561</accession>
<dbReference type="OrthoDB" id="1470350at2759"/>
<evidence type="ECO:0000313" key="15">
    <source>
        <dbReference type="EMBL" id="KIM86964.1"/>
    </source>
</evidence>
<evidence type="ECO:0000256" key="2">
    <source>
        <dbReference type="ARBA" id="ARBA00004370"/>
    </source>
</evidence>
<evidence type="ECO:0000256" key="10">
    <source>
        <dbReference type="ARBA" id="ARBA00023004"/>
    </source>
</evidence>
<dbReference type="InterPro" id="IPR017972">
    <property type="entry name" value="Cyt_P450_CS"/>
</dbReference>
<evidence type="ECO:0000313" key="16">
    <source>
        <dbReference type="Proteomes" id="UP000054166"/>
    </source>
</evidence>
<dbReference type="SUPFAM" id="SSF48264">
    <property type="entry name" value="Cytochrome P450"/>
    <property type="match status" value="1"/>
</dbReference>
<dbReference type="Gene3D" id="1.10.630.10">
    <property type="entry name" value="Cytochrome P450"/>
    <property type="match status" value="1"/>
</dbReference>
<comment type="pathway">
    <text evidence="3">Secondary metabolite biosynthesis; terpenoid biosynthesis.</text>
</comment>
<evidence type="ECO:0000256" key="13">
    <source>
        <dbReference type="PIRSR" id="PIRSR602401-1"/>
    </source>
</evidence>
<dbReference type="GO" id="GO:0005506">
    <property type="term" value="F:iron ion binding"/>
    <property type="evidence" value="ECO:0007669"/>
    <property type="project" value="InterPro"/>
</dbReference>
<dbReference type="STRING" id="765440.A0A0C3G561"/>
<protein>
    <recommendedName>
        <fullName evidence="17">Cytochrome P450</fullName>
    </recommendedName>
</protein>
<reference evidence="15 16" key="1">
    <citation type="submission" date="2014-04" db="EMBL/GenBank/DDBJ databases">
        <authorList>
            <consortium name="DOE Joint Genome Institute"/>
            <person name="Kuo A."/>
            <person name="Tarkka M."/>
            <person name="Buscot F."/>
            <person name="Kohler A."/>
            <person name="Nagy L.G."/>
            <person name="Floudas D."/>
            <person name="Copeland A."/>
            <person name="Barry K.W."/>
            <person name="Cichocki N."/>
            <person name="Veneault-Fourrey C."/>
            <person name="LaButti K."/>
            <person name="Lindquist E.A."/>
            <person name="Lipzen A."/>
            <person name="Lundell T."/>
            <person name="Morin E."/>
            <person name="Murat C."/>
            <person name="Sun H."/>
            <person name="Tunlid A."/>
            <person name="Henrissat B."/>
            <person name="Grigoriev I.V."/>
            <person name="Hibbett D.S."/>
            <person name="Martin F."/>
            <person name="Nordberg H.P."/>
            <person name="Cantor M.N."/>
            <person name="Hua S.X."/>
        </authorList>
    </citation>
    <scope>NUCLEOTIDE SEQUENCE [LARGE SCALE GENOMIC DNA]</scope>
    <source>
        <strain evidence="15 16">F 1598</strain>
    </source>
</reference>
<evidence type="ECO:0000256" key="5">
    <source>
        <dbReference type="ARBA" id="ARBA00022617"/>
    </source>
</evidence>
<dbReference type="PRINTS" id="PR00385">
    <property type="entry name" value="P450"/>
</dbReference>
<evidence type="ECO:0000256" key="3">
    <source>
        <dbReference type="ARBA" id="ARBA00004721"/>
    </source>
</evidence>
<evidence type="ECO:0000256" key="4">
    <source>
        <dbReference type="ARBA" id="ARBA00010617"/>
    </source>
</evidence>
<keyword evidence="11 14" id="KW-0503">Monooxygenase</keyword>
<evidence type="ECO:0008006" key="17">
    <source>
        <dbReference type="Google" id="ProtNLM"/>
    </source>
</evidence>
<dbReference type="PROSITE" id="PS00086">
    <property type="entry name" value="CYTOCHROME_P450"/>
    <property type="match status" value="1"/>
</dbReference>
<evidence type="ECO:0000256" key="12">
    <source>
        <dbReference type="ARBA" id="ARBA00023136"/>
    </source>
</evidence>
<evidence type="ECO:0000256" key="8">
    <source>
        <dbReference type="ARBA" id="ARBA00022989"/>
    </source>
</evidence>
<name>A0A0C3G561_PILCF</name>
<gene>
    <name evidence="15" type="ORF">PILCRDRAFT_815408</name>
</gene>
<reference evidence="16" key="2">
    <citation type="submission" date="2015-01" db="EMBL/GenBank/DDBJ databases">
        <title>Evolutionary Origins and Diversification of the Mycorrhizal Mutualists.</title>
        <authorList>
            <consortium name="DOE Joint Genome Institute"/>
            <consortium name="Mycorrhizal Genomics Consortium"/>
            <person name="Kohler A."/>
            <person name="Kuo A."/>
            <person name="Nagy L.G."/>
            <person name="Floudas D."/>
            <person name="Copeland A."/>
            <person name="Barry K.W."/>
            <person name="Cichocki N."/>
            <person name="Veneault-Fourrey C."/>
            <person name="LaButti K."/>
            <person name="Lindquist E.A."/>
            <person name="Lipzen A."/>
            <person name="Lundell T."/>
            <person name="Morin E."/>
            <person name="Murat C."/>
            <person name="Riley R."/>
            <person name="Ohm R."/>
            <person name="Sun H."/>
            <person name="Tunlid A."/>
            <person name="Henrissat B."/>
            <person name="Grigoriev I.V."/>
            <person name="Hibbett D.S."/>
            <person name="Martin F."/>
        </authorList>
    </citation>
    <scope>NUCLEOTIDE SEQUENCE [LARGE SCALE GENOMIC DNA]</scope>
    <source>
        <strain evidence="16">F 1598</strain>
    </source>
</reference>
<dbReference type="PRINTS" id="PR00463">
    <property type="entry name" value="EP450I"/>
</dbReference>
<dbReference type="Proteomes" id="UP000054166">
    <property type="component" value="Unassembled WGS sequence"/>
</dbReference>
<dbReference type="GO" id="GO:0004497">
    <property type="term" value="F:monooxygenase activity"/>
    <property type="evidence" value="ECO:0007669"/>
    <property type="project" value="UniProtKB-KW"/>
</dbReference>
<keyword evidence="8" id="KW-1133">Transmembrane helix</keyword>
<dbReference type="GO" id="GO:0016020">
    <property type="term" value="C:membrane"/>
    <property type="evidence" value="ECO:0007669"/>
    <property type="project" value="UniProtKB-SubCell"/>
</dbReference>
<dbReference type="PANTHER" id="PTHR24305">
    <property type="entry name" value="CYTOCHROME P450"/>
    <property type="match status" value="1"/>
</dbReference>
<keyword evidence="5 13" id="KW-0349">Heme</keyword>
<dbReference type="GO" id="GO:0020037">
    <property type="term" value="F:heme binding"/>
    <property type="evidence" value="ECO:0007669"/>
    <property type="project" value="InterPro"/>
</dbReference>
<dbReference type="InterPro" id="IPR001128">
    <property type="entry name" value="Cyt_P450"/>
</dbReference>
<evidence type="ECO:0000256" key="14">
    <source>
        <dbReference type="RuleBase" id="RU000461"/>
    </source>
</evidence>
<comment type="similarity">
    <text evidence="4 14">Belongs to the cytochrome P450 family.</text>
</comment>
<keyword evidence="6" id="KW-0812">Transmembrane</keyword>
<organism evidence="15 16">
    <name type="scientific">Piloderma croceum (strain F 1598)</name>
    <dbReference type="NCBI Taxonomy" id="765440"/>
    <lineage>
        <taxon>Eukaryota</taxon>
        <taxon>Fungi</taxon>
        <taxon>Dikarya</taxon>
        <taxon>Basidiomycota</taxon>
        <taxon>Agaricomycotina</taxon>
        <taxon>Agaricomycetes</taxon>
        <taxon>Agaricomycetidae</taxon>
        <taxon>Atheliales</taxon>
        <taxon>Atheliaceae</taxon>
        <taxon>Piloderma</taxon>
    </lineage>
</organism>
<keyword evidence="10 13" id="KW-0408">Iron</keyword>
<keyword evidence="16" id="KW-1185">Reference proteome</keyword>
<comment type="cofactor">
    <cofactor evidence="1 13">
        <name>heme</name>
        <dbReference type="ChEBI" id="CHEBI:30413"/>
    </cofactor>
</comment>
<dbReference type="Pfam" id="PF00067">
    <property type="entry name" value="p450"/>
    <property type="match status" value="1"/>
</dbReference>